<dbReference type="Proteomes" id="UP000075225">
    <property type="component" value="Unassembled WGS sequence"/>
</dbReference>
<dbReference type="EMBL" id="AHZP02001731">
    <property type="protein sequence ID" value="KYK66333.1"/>
    <property type="molecule type" value="Genomic_DNA"/>
</dbReference>
<feature type="compositionally biased region" description="Basic and acidic residues" evidence="1">
    <location>
        <begin position="324"/>
        <end position="341"/>
    </location>
</feature>
<name>A0A151HAJ6_TOXGO</name>
<feature type="region of interest" description="Disordered" evidence="1">
    <location>
        <begin position="294"/>
        <end position="341"/>
    </location>
</feature>
<dbReference type="VEuPathDB" id="ToxoDB:TGPRC2_205130C"/>
<feature type="compositionally biased region" description="Basic residues" evidence="1">
    <location>
        <begin position="63"/>
        <end position="76"/>
    </location>
</feature>
<evidence type="ECO:0000256" key="1">
    <source>
        <dbReference type="SAM" id="MobiDB-lite"/>
    </source>
</evidence>
<feature type="region of interest" description="Disordered" evidence="1">
    <location>
        <begin position="28"/>
        <end position="85"/>
    </location>
</feature>
<organism evidence="2 3">
    <name type="scientific">Toxoplasma gondii TgCatPRC2</name>
    <dbReference type="NCBI Taxonomy" id="1130821"/>
    <lineage>
        <taxon>Eukaryota</taxon>
        <taxon>Sar</taxon>
        <taxon>Alveolata</taxon>
        <taxon>Apicomplexa</taxon>
        <taxon>Conoidasida</taxon>
        <taxon>Coccidia</taxon>
        <taxon>Eucoccidiorida</taxon>
        <taxon>Eimeriorina</taxon>
        <taxon>Sarcocystidae</taxon>
        <taxon>Toxoplasma</taxon>
    </lineage>
</organism>
<evidence type="ECO:0000313" key="2">
    <source>
        <dbReference type="EMBL" id="KYK66333.1"/>
    </source>
</evidence>
<gene>
    <name evidence="2" type="ORF">TGPRC2_205130C</name>
</gene>
<dbReference type="AlphaFoldDB" id="A0A151HAJ6"/>
<sequence length="341" mass="39119">MSSKLSKKVQVQTVATACRAMLAACKQSGRSSGAPRRYERRVRRRAQADLRNSGSLQREREIKKQKREKRSKKHERARNNSEGNRTREIPCASLLRAVFCTSLRFFFLRSLPVWRSLLRRGILNPKLGFTANERPPMADESRLAPVAFPMLAFASSSLGPGRLHCQMFSFSLFFRIQGASPSSPSSTHCMHWLRRQICASRNPSGAGKSLQGTGRRRRSFARQPRAPHCERRASRGEAREARRVGEAEEEFFPTERGSKQRRRREGGGAVQSSRGRRANAQETIFSREACEETEHLCRRRSGHSERRKKVRKKNRKSVRCVTSARERLRKSEKAENREIIN</sequence>
<proteinExistence type="predicted"/>
<evidence type="ECO:0000313" key="3">
    <source>
        <dbReference type="Proteomes" id="UP000075225"/>
    </source>
</evidence>
<protein>
    <submittedName>
        <fullName evidence="2">Uncharacterized protein</fullName>
    </submittedName>
</protein>
<feature type="compositionally biased region" description="Basic and acidic residues" evidence="1">
    <location>
        <begin position="227"/>
        <end position="246"/>
    </location>
</feature>
<accession>A0A151HAJ6</accession>
<feature type="region of interest" description="Disordered" evidence="1">
    <location>
        <begin position="202"/>
        <end position="281"/>
    </location>
</feature>
<feature type="compositionally biased region" description="Basic residues" evidence="1">
    <location>
        <begin position="297"/>
        <end position="318"/>
    </location>
</feature>
<reference evidence="3" key="1">
    <citation type="submission" date="2016-03" db="EMBL/GenBank/DDBJ databases">
        <authorList>
            <person name="Sibley D."/>
            <person name="Venepally P."/>
            <person name="Karamycheva S."/>
            <person name="Hadjithomas M."/>
            <person name="Khan A."/>
            <person name="Brunk B."/>
            <person name="Roos D."/>
            <person name="Caler E."/>
            <person name="Lorenzi H."/>
        </authorList>
    </citation>
    <scope>NUCLEOTIDE SEQUENCE [LARGE SCALE GENOMIC DNA]</scope>
    <source>
        <strain evidence="3">TgCatPRC2</strain>
    </source>
</reference>
<comment type="caution">
    <text evidence="2">The sequence shown here is derived from an EMBL/GenBank/DDBJ whole genome shotgun (WGS) entry which is preliminary data.</text>
</comment>